<feature type="coiled-coil region" evidence="1">
    <location>
        <begin position="165"/>
        <end position="206"/>
    </location>
</feature>
<feature type="region of interest" description="Disordered" evidence="2">
    <location>
        <begin position="71"/>
        <end position="141"/>
    </location>
</feature>
<sequence>MSVEAMQSDTALIPEVPDTPQALHDVPAVGASCPPNASEMQGAKSLPFAPMPSHAIQDMIGALDIEYAAYRPPTPRERPSSPLFLPESTDDELDDSSRPRKRRRRRNAAELFFDIEAGEADDDDEDENEGLKDTADFIDDEPNHLFPVDTALPQLESELLSVDTIESREEEARQLEIIAAHYEELARAQEREREDHMSRARELEDHMFSSGPSAAPESIWDALQAPPVPRLPPENAPPFYVIRTPENFEFQLVKYLAECGIVISAGTIGLGSRVVFVELQHVRIVHKRDDQGRPIIFTPLTALVGALKLWRSSYRMQRQHLLPVEVPPEQRHRLLLPPGDPDLFHPFDTHYGCFARVQSPGLYHGDLAFVRDQHELWIVPRIDYDVVPAPRHQSRRPSQGLFSQAKFRASLPAETLKVYPNQYGFQWGSRFFDLRAGLEVLQSEKLEFTTVKVIPTAAELSLFIDSGAPELDVPFKGYACALQEGDRVVVPEGTSSLVPAYIIRTFERNVNGQRVRFAVLVPEYNGTDTIDSTSPLLKDAYIEPVFKLRLHLLSPLRSINVGDRVLVVGGTSARNERGRVVELTAGTVSFDSVVVDDDAIARQNILTVQRQHIRVEFLCGDLVRATRGKHAGRIGFIVAVHPGGYVEFYPAEFSAREVKLAIYKDGNDTIKIPTADLTFESFDLADFQLGVRGDWAGKSALQTAREAGSALDRHRHRMEREMMRTGRWLLGMEVKIVGQHYYKGHFGSVKGWHMANALSVGESTEPPLEGDWGARVSAAGRRKFDDIVLNVLVENIPVIQEATFSQVVERRSGLSLDRSAMMSTLGRLMVFEPKEAPPAQPEPDLDPGAAMDEYTAAERAFLASAQIQQYGTAPDIGESTGRWLLHPNLVDKRIDVTVVPLPDMQKIRVQYRKLDRKINNKTLQQVGTEGYLTPFTKPLTEKDLENETVEFRRIPGVVARIPIPGLRPCRRAPNMSACISAIIGRVLVIGPDVSGSWERTGEYAETSPSSDFPVGVVKVLFRWDHDAQGRDVRPEGIYHVQCLCRANNQEIMGSSRYTTNFTAKKNSPGWEMTGWEPSTEMARAWGSQVSSQ</sequence>
<comment type="caution">
    <text evidence="4">The sequence shown here is derived from an EMBL/GenBank/DDBJ whole genome shotgun (WGS) entry which is preliminary data.</text>
</comment>
<organism evidence="4 5">
    <name type="scientific">Mycena pura</name>
    <dbReference type="NCBI Taxonomy" id="153505"/>
    <lineage>
        <taxon>Eukaryota</taxon>
        <taxon>Fungi</taxon>
        <taxon>Dikarya</taxon>
        <taxon>Basidiomycota</taxon>
        <taxon>Agaricomycotina</taxon>
        <taxon>Agaricomycetes</taxon>
        <taxon>Agaricomycetidae</taxon>
        <taxon>Agaricales</taxon>
        <taxon>Marasmiineae</taxon>
        <taxon>Mycenaceae</taxon>
        <taxon>Mycena</taxon>
    </lineage>
</organism>
<dbReference type="EMBL" id="JARJCW010000070">
    <property type="protein sequence ID" value="KAJ7199011.1"/>
    <property type="molecule type" value="Genomic_DNA"/>
</dbReference>
<feature type="domain" description="KOW" evidence="3">
    <location>
        <begin position="616"/>
        <end position="643"/>
    </location>
</feature>
<dbReference type="Proteomes" id="UP001219525">
    <property type="component" value="Unassembled WGS sequence"/>
</dbReference>
<feature type="compositionally biased region" description="Acidic residues" evidence="2">
    <location>
        <begin position="116"/>
        <end position="128"/>
    </location>
</feature>
<name>A0AAD6V450_9AGAR</name>
<evidence type="ECO:0000313" key="5">
    <source>
        <dbReference type="Proteomes" id="UP001219525"/>
    </source>
</evidence>
<dbReference type="InterPro" id="IPR005824">
    <property type="entry name" value="KOW"/>
</dbReference>
<gene>
    <name evidence="4" type="ORF">GGX14DRAFT_401640</name>
</gene>
<dbReference type="AlphaFoldDB" id="A0AAD6V450"/>
<feature type="domain" description="KOW" evidence="3">
    <location>
        <begin position="558"/>
        <end position="586"/>
    </location>
</feature>
<evidence type="ECO:0000256" key="1">
    <source>
        <dbReference type="SAM" id="Coils"/>
    </source>
</evidence>
<reference evidence="4" key="1">
    <citation type="submission" date="2023-03" db="EMBL/GenBank/DDBJ databases">
        <title>Massive genome expansion in bonnet fungi (Mycena s.s.) driven by repeated elements and novel gene families across ecological guilds.</title>
        <authorList>
            <consortium name="Lawrence Berkeley National Laboratory"/>
            <person name="Harder C.B."/>
            <person name="Miyauchi S."/>
            <person name="Viragh M."/>
            <person name="Kuo A."/>
            <person name="Thoen E."/>
            <person name="Andreopoulos B."/>
            <person name="Lu D."/>
            <person name="Skrede I."/>
            <person name="Drula E."/>
            <person name="Henrissat B."/>
            <person name="Morin E."/>
            <person name="Kohler A."/>
            <person name="Barry K."/>
            <person name="LaButti K."/>
            <person name="Morin E."/>
            <person name="Salamov A."/>
            <person name="Lipzen A."/>
            <person name="Mereny Z."/>
            <person name="Hegedus B."/>
            <person name="Baldrian P."/>
            <person name="Stursova M."/>
            <person name="Weitz H."/>
            <person name="Taylor A."/>
            <person name="Grigoriev I.V."/>
            <person name="Nagy L.G."/>
            <person name="Martin F."/>
            <person name="Kauserud H."/>
        </authorList>
    </citation>
    <scope>NUCLEOTIDE SEQUENCE</scope>
    <source>
        <strain evidence="4">9144</strain>
    </source>
</reference>
<evidence type="ECO:0000313" key="4">
    <source>
        <dbReference type="EMBL" id="KAJ7199011.1"/>
    </source>
</evidence>
<evidence type="ECO:0000256" key="2">
    <source>
        <dbReference type="SAM" id="MobiDB-lite"/>
    </source>
</evidence>
<accession>A0AAD6V450</accession>
<keyword evidence="5" id="KW-1185">Reference proteome</keyword>
<evidence type="ECO:0000259" key="3">
    <source>
        <dbReference type="SMART" id="SM00739"/>
    </source>
</evidence>
<keyword evidence="1" id="KW-0175">Coiled coil</keyword>
<dbReference type="SMART" id="SM00739">
    <property type="entry name" value="KOW"/>
    <property type="match status" value="2"/>
</dbReference>
<proteinExistence type="predicted"/>
<protein>
    <recommendedName>
        <fullName evidence="3">KOW domain-containing protein</fullName>
    </recommendedName>
</protein>